<dbReference type="Gene3D" id="3.40.50.12370">
    <property type="match status" value="1"/>
</dbReference>
<proteinExistence type="inferred from homology"/>
<dbReference type="Pfam" id="PF00582">
    <property type="entry name" value="Usp"/>
    <property type="match status" value="1"/>
</dbReference>
<reference evidence="4" key="1">
    <citation type="submission" date="2017-04" db="EMBL/GenBank/DDBJ databases">
        <authorList>
            <person name="Varghese N."/>
            <person name="Submissions S."/>
        </authorList>
    </citation>
    <scope>NUCLEOTIDE SEQUENCE [LARGE SCALE GENOMIC DNA]</scope>
    <source>
        <strain evidence="4">DSM 16537</strain>
    </source>
</reference>
<dbReference type="OrthoDB" id="9788959at2"/>
<comment type="similarity">
    <text evidence="1">Belongs to the universal stress protein A family.</text>
</comment>
<dbReference type="InterPro" id="IPR006015">
    <property type="entry name" value="Universal_stress_UspA"/>
</dbReference>
<evidence type="ECO:0000313" key="4">
    <source>
        <dbReference type="Proteomes" id="UP000192333"/>
    </source>
</evidence>
<dbReference type="AlphaFoldDB" id="A0A1W2H7Q6"/>
<dbReference type="STRING" id="758820.SAMN00777080_3304"/>
<name>A0A1W2H7Q6_9BACT</name>
<dbReference type="Proteomes" id="UP000192333">
    <property type="component" value="Chromosome I"/>
</dbReference>
<dbReference type="SUPFAM" id="SSF52402">
    <property type="entry name" value="Adenine nucleotide alpha hydrolases-like"/>
    <property type="match status" value="2"/>
</dbReference>
<dbReference type="RefSeq" id="WP_084121470.1">
    <property type="nucleotide sequence ID" value="NZ_LT838813.1"/>
</dbReference>
<dbReference type="PRINTS" id="PR01438">
    <property type="entry name" value="UNVRSLSTRESS"/>
</dbReference>
<dbReference type="InterPro" id="IPR006016">
    <property type="entry name" value="UspA"/>
</dbReference>
<organism evidence="3 4">
    <name type="scientific">Aquiflexum balticum DSM 16537</name>
    <dbReference type="NCBI Taxonomy" id="758820"/>
    <lineage>
        <taxon>Bacteria</taxon>
        <taxon>Pseudomonadati</taxon>
        <taxon>Bacteroidota</taxon>
        <taxon>Cytophagia</taxon>
        <taxon>Cytophagales</taxon>
        <taxon>Cyclobacteriaceae</taxon>
        <taxon>Aquiflexum</taxon>
    </lineage>
</organism>
<evidence type="ECO:0000256" key="1">
    <source>
        <dbReference type="ARBA" id="ARBA00008791"/>
    </source>
</evidence>
<feature type="domain" description="UspA" evidence="2">
    <location>
        <begin position="6"/>
        <end position="145"/>
    </location>
</feature>
<dbReference type="CDD" id="cd00293">
    <property type="entry name" value="USP-like"/>
    <property type="match status" value="1"/>
</dbReference>
<evidence type="ECO:0000259" key="2">
    <source>
        <dbReference type="Pfam" id="PF00582"/>
    </source>
</evidence>
<dbReference type="PANTHER" id="PTHR46268:SF6">
    <property type="entry name" value="UNIVERSAL STRESS PROTEIN UP12"/>
    <property type="match status" value="1"/>
</dbReference>
<sequence length="281" mass="32246">MNTTFRIVCPTDFSECSLNAIEYAAKLGEMYQSELYLFHVPDAEDYKKLSFRDLHSGGQYSFIKKKLNSLVEIVANESIPNGLKSCKGEFKEGKTVSTILEFVKDVKANLIVIGTEGVNDFKKNYVGTRSSKIVEKSEIDVLVIPRKVFFKTPKKFVYATDYIEEDKLAIQKVVEMASFWESEIDIVHVSTKVNSIDKSLHMTMVEEIKPFIKYSKINYVLKSYRDEPGLGLENYLIISKGDMLVTLSKKKSWFEQIFTNNLSRKMSYFINKPLLVIKNLS</sequence>
<protein>
    <submittedName>
        <fullName evidence="3">Nucleotide-binding universal stress protein, UspA family</fullName>
    </submittedName>
</protein>
<evidence type="ECO:0000313" key="3">
    <source>
        <dbReference type="EMBL" id="SMD44678.1"/>
    </source>
</evidence>
<accession>A0A1W2H7Q6</accession>
<keyword evidence="4" id="KW-1185">Reference proteome</keyword>
<dbReference type="PANTHER" id="PTHR46268">
    <property type="entry name" value="STRESS RESPONSE PROTEIN NHAX"/>
    <property type="match status" value="1"/>
</dbReference>
<gene>
    <name evidence="3" type="ORF">SAMN00777080_3304</name>
</gene>
<dbReference type="EMBL" id="LT838813">
    <property type="protein sequence ID" value="SMD44678.1"/>
    <property type="molecule type" value="Genomic_DNA"/>
</dbReference>